<keyword evidence="3" id="KW-1185">Reference proteome</keyword>
<reference evidence="2" key="2">
    <citation type="journal article" date="2023" name="IMA Fungus">
        <title>Comparative genomic study of the Penicillium genus elucidates a diverse pangenome and 15 lateral gene transfer events.</title>
        <authorList>
            <person name="Petersen C."/>
            <person name="Sorensen T."/>
            <person name="Nielsen M.R."/>
            <person name="Sondergaard T.E."/>
            <person name="Sorensen J.L."/>
            <person name="Fitzpatrick D.A."/>
            <person name="Frisvad J.C."/>
            <person name="Nielsen K.L."/>
        </authorList>
    </citation>
    <scope>NUCLEOTIDE SEQUENCE</scope>
    <source>
        <strain evidence="2">IBT 30761</strain>
    </source>
</reference>
<proteinExistence type="predicted"/>
<keyword evidence="1" id="KW-1133">Transmembrane helix</keyword>
<sequence>MQPESNFMKASPQNIKENPKANFWLAVGGILLLWTFYKVEIYPSFISPLRHLPGPKAIHLLDMGSSRFKTPMGPDFLEFMDKVPNDGLIHTGNSPTGVTYS</sequence>
<feature type="transmembrane region" description="Helical" evidence="1">
    <location>
        <begin position="21"/>
        <end position="37"/>
    </location>
</feature>
<name>A0A9W9K1B4_9EURO</name>
<reference evidence="2" key="1">
    <citation type="submission" date="2022-11" db="EMBL/GenBank/DDBJ databases">
        <authorList>
            <person name="Petersen C."/>
        </authorList>
    </citation>
    <scope>NUCLEOTIDE SEQUENCE</scope>
    <source>
        <strain evidence="2">IBT 30761</strain>
    </source>
</reference>
<gene>
    <name evidence="2" type="ORF">N7532_008127</name>
</gene>
<dbReference type="EMBL" id="JAPQKI010000009">
    <property type="protein sequence ID" value="KAJ5089443.1"/>
    <property type="molecule type" value="Genomic_DNA"/>
</dbReference>
<comment type="caution">
    <text evidence="2">The sequence shown here is derived from an EMBL/GenBank/DDBJ whole genome shotgun (WGS) entry which is preliminary data.</text>
</comment>
<organism evidence="2 3">
    <name type="scientific">Penicillium argentinense</name>
    <dbReference type="NCBI Taxonomy" id="1131581"/>
    <lineage>
        <taxon>Eukaryota</taxon>
        <taxon>Fungi</taxon>
        <taxon>Dikarya</taxon>
        <taxon>Ascomycota</taxon>
        <taxon>Pezizomycotina</taxon>
        <taxon>Eurotiomycetes</taxon>
        <taxon>Eurotiomycetidae</taxon>
        <taxon>Eurotiales</taxon>
        <taxon>Aspergillaceae</taxon>
        <taxon>Penicillium</taxon>
    </lineage>
</organism>
<dbReference type="GeneID" id="81359598"/>
<dbReference type="OrthoDB" id="1470350at2759"/>
<evidence type="ECO:0000313" key="2">
    <source>
        <dbReference type="EMBL" id="KAJ5089443.1"/>
    </source>
</evidence>
<keyword evidence="1" id="KW-0812">Transmembrane</keyword>
<accession>A0A9W9K1B4</accession>
<protein>
    <submittedName>
        <fullName evidence="2">Uncharacterized protein</fullName>
    </submittedName>
</protein>
<evidence type="ECO:0000256" key="1">
    <source>
        <dbReference type="SAM" id="Phobius"/>
    </source>
</evidence>
<dbReference type="Proteomes" id="UP001149074">
    <property type="component" value="Unassembled WGS sequence"/>
</dbReference>
<dbReference type="RefSeq" id="XP_056471425.1">
    <property type="nucleotide sequence ID" value="XM_056620619.1"/>
</dbReference>
<dbReference type="AlphaFoldDB" id="A0A9W9K1B4"/>
<evidence type="ECO:0000313" key="3">
    <source>
        <dbReference type="Proteomes" id="UP001149074"/>
    </source>
</evidence>
<keyword evidence="1" id="KW-0472">Membrane</keyword>